<protein>
    <submittedName>
        <fullName evidence="1">Uncharacterized protein</fullName>
    </submittedName>
</protein>
<proteinExistence type="predicted"/>
<dbReference type="AlphaFoldDB" id="A0AAU1UAE1"/>
<gene>
    <name evidence="1" type="ORF">OHU69_24385</name>
</gene>
<sequence length="81" mass="8767">MSSTETAADHGAERAFHTVEILELQTASKRLWARLLGGEDDPRIRARIDRVDALLLALSRDLSAMTGQPSVLAGQADTANH</sequence>
<dbReference type="EMBL" id="CP108195">
    <property type="protein sequence ID" value="WTS13913.1"/>
    <property type="molecule type" value="Genomic_DNA"/>
</dbReference>
<name>A0AAU1UAE1_9ACTN</name>
<accession>A0AAU1UAE1</accession>
<evidence type="ECO:0000313" key="1">
    <source>
        <dbReference type="EMBL" id="WTS13913.1"/>
    </source>
</evidence>
<reference evidence="1" key="1">
    <citation type="submission" date="2022-10" db="EMBL/GenBank/DDBJ databases">
        <title>The complete genomes of actinobacterial strains from the NBC collection.</title>
        <authorList>
            <person name="Joergensen T.S."/>
            <person name="Alvarez Arevalo M."/>
            <person name="Sterndorff E.B."/>
            <person name="Faurdal D."/>
            <person name="Vuksanovic O."/>
            <person name="Mourched A.-S."/>
            <person name="Charusanti P."/>
            <person name="Shaw S."/>
            <person name="Blin K."/>
            <person name="Weber T."/>
        </authorList>
    </citation>
    <scope>NUCLEOTIDE SEQUENCE</scope>
    <source>
        <strain evidence="1">NBC_00119</strain>
    </source>
</reference>
<organism evidence="1">
    <name type="scientific">Streptomyces sp. NBC_00119</name>
    <dbReference type="NCBI Taxonomy" id="2975659"/>
    <lineage>
        <taxon>Bacteria</taxon>
        <taxon>Bacillati</taxon>
        <taxon>Actinomycetota</taxon>
        <taxon>Actinomycetes</taxon>
        <taxon>Kitasatosporales</taxon>
        <taxon>Streptomycetaceae</taxon>
        <taxon>Streptomyces</taxon>
    </lineage>
</organism>